<reference evidence="5" key="1">
    <citation type="submission" date="2020-12" db="EMBL/GenBank/DDBJ databases">
        <authorList>
            <person name="Iha C."/>
        </authorList>
    </citation>
    <scope>NUCLEOTIDE SEQUENCE</scope>
</reference>
<evidence type="ECO:0000256" key="4">
    <source>
        <dbReference type="SAM" id="MobiDB-lite"/>
    </source>
</evidence>
<dbReference type="Proteomes" id="UP000708148">
    <property type="component" value="Unassembled WGS sequence"/>
</dbReference>
<feature type="repeat" description="ANK" evidence="3">
    <location>
        <begin position="146"/>
        <end position="178"/>
    </location>
</feature>
<sequence>MEPAEGEGPLWVRLKCRTSTYSVPVELARQCGTLRNALDCTRSSGAVTTIRCDCCDASAVHLLMVSCECNPGGADGVTGLEKDVLSRLTCRLEEAFFLDVLAAAEFLDVKWILDMDWLHVAVKRRFGAAIGYLLEFADQAGGVDALGRTALHWAALQGDEALVRRLAEQGVAVNATDALGKTALHVASRELAKCVPWSPTWYKHHAVGKALLAAGAQRMGLRPISVGYRWAAHFSQQRGGACAPWPQSGASDEEDEVDGGEENAAGDDWFFVEDAPTALVPSHNYVGALVAKNPKFAGTPPALLKPLLRAYSRIWRLKNAAELEVYLLGGRVEDGRAEVEAELQQILAGGALDPAPSFGSGLLGL</sequence>
<dbReference type="SUPFAM" id="SSF48403">
    <property type="entry name" value="Ankyrin repeat"/>
    <property type="match status" value="1"/>
</dbReference>
<accession>A0A8S1IPM1</accession>
<feature type="region of interest" description="Disordered" evidence="4">
    <location>
        <begin position="241"/>
        <end position="263"/>
    </location>
</feature>
<evidence type="ECO:0000256" key="1">
    <source>
        <dbReference type="ARBA" id="ARBA00022737"/>
    </source>
</evidence>
<evidence type="ECO:0000256" key="3">
    <source>
        <dbReference type="PROSITE-ProRule" id="PRU00023"/>
    </source>
</evidence>
<evidence type="ECO:0000313" key="5">
    <source>
        <dbReference type="EMBL" id="CAD7695340.1"/>
    </source>
</evidence>
<dbReference type="PROSITE" id="PS50297">
    <property type="entry name" value="ANK_REP_REGION"/>
    <property type="match status" value="1"/>
</dbReference>
<dbReference type="Gene3D" id="1.25.40.20">
    <property type="entry name" value="Ankyrin repeat-containing domain"/>
    <property type="match status" value="1"/>
</dbReference>
<dbReference type="OrthoDB" id="539213at2759"/>
<keyword evidence="6" id="KW-1185">Reference proteome</keyword>
<dbReference type="PANTHER" id="PTHR24189">
    <property type="entry name" value="MYOTROPHIN"/>
    <property type="match status" value="1"/>
</dbReference>
<dbReference type="Pfam" id="PF12796">
    <property type="entry name" value="Ank_2"/>
    <property type="match status" value="1"/>
</dbReference>
<gene>
    <name evidence="5" type="ORF">OSTQU699_LOCUS701</name>
</gene>
<dbReference type="SMART" id="SM00248">
    <property type="entry name" value="ANK"/>
    <property type="match status" value="2"/>
</dbReference>
<proteinExistence type="predicted"/>
<evidence type="ECO:0000256" key="2">
    <source>
        <dbReference type="ARBA" id="ARBA00023043"/>
    </source>
</evidence>
<organism evidence="5 6">
    <name type="scientific">Ostreobium quekettii</name>
    <dbReference type="NCBI Taxonomy" id="121088"/>
    <lineage>
        <taxon>Eukaryota</taxon>
        <taxon>Viridiplantae</taxon>
        <taxon>Chlorophyta</taxon>
        <taxon>core chlorophytes</taxon>
        <taxon>Ulvophyceae</taxon>
        <taxon>TCBD clade</taxon>
        <taxon>Bryopsidales</taxon>
        <taxon>Ostreobineae</taxon>
        <taxon>Ostreobiaceae</taxon>
        <taxon>Ostreobium</taxon>
    </lineage>
</organism>
<keyword evidence="2 3" id="KW-0040">ANK repeat</keyword>
<comment type="caution">
    <text evidence="5">The sequence shown here is derived from an EMBL/GenBank/DDBJ whole genome shotgun (WGS) entry which is preliminary data.</text>
</comment>
<dbReference type="PANTHER" id="PTHR24189:SF50">
    <property type="entry name" value="ANKYRIN REPEAT AND SOCS BOX PROTEIN 2"/>
    <property type="match status" value="1"/>
</dbReference>
<keyword evidence="1" id="KW-0677">Repeat</keyword>
<dbReference type="InterPro" id="IPR050745">
    <property type="entry name" value="Multifunctional_regulatory"/>
</dbReference>
<dbReference type="AlphaFoldDB" id="A0A8S1IPM1"/>
<dbReference type="InterPro" id="IPR036770">
    <property type="entry name" value="Ankyrin_rpt-contain_sf"/>
</dbReference>
<dbReference type="InterPro" id="IPR002110">
    <property type="entry name" value="Ankyrin_rpt"/>
</dbReference>
<feature type="compositionally biased region" description="Acidic residues" evidence="4">
    <location>
        <begin position="251"/>
        <end position="263"/>
    </location>
</feature>
<evidence type="ECO:0000313" key="6">
    <source>
        <dbReference type="Proteomes" id="UP000708148"/>
    </source>
</evidence>
<name>A0A8S1IPM1_9CHLO</name>
<dbReference type="PROSITE" id="PS50088">
    <property type="entry name" value="ANK_REPEAT"/>
    <property type="match status" value="1"/>
</dbReference>
<protein>
    <submittedName>
        <fullName evidence="5">Uncharacterized protein</fullName>
    </submittedName>
</protein>
<dbReference type="EMBL" id="CAJHUC010000332">
    <property type="protein sequence ID" value="CAD7695340.1"/>
    <property type="molecule type" value="Genomic_DNA"/>
</dbReference>